<dbReference type="GeneID" id="120267239"/>
<keyword evidence="2" id="KW-1185">Reference proteome</keyword>
<evidence type="ECO:0000259" key="1">
    <source>
        <dbReference type="Pfam" id="PF14214"/>
    </source>
</evidence>
<dbReference type="Pfam" id="PF14214">
    <property type="entry name" value="Helitron_like_N"/>
    <property type="match status" value="1"/>
</dbReference>
<proteinExistence type="predicted"/>
<name>A0AB40BV88_DIOCR</name>
<dbReference type="InterPro" id="IPR025476">
    <property type="entry name" value="Helitron_helicase-like"/>
</dbReference>
<reference evidence="3" key="1">
    <citation type="submission" date="2025-08" db="UniProtKB">
        <authorList>
            <consortium name="RefSeq"/>
        </authorList>
    </citation>
    <scope>IDENTIFICATION</scope>
</reference>
<dbReference type="RefSeq" id="XP_039130858.1">
    <property type="nucleotide sequence ID" value="XM_039274924.1"/>
</dbReference>
<dbReference type="PANTHER" id="PTHR45786">
    <property type="entry name" value="DNA BINDING PROTEIN-LIKE"/>
    <property type="match status" value="1"/>
</dbReference>
<dbReference type="PANTHER" id="PTHR45786:SF74">
    <property type="entry name" value="ATP-DEPENDENT DNA HELICASE"/>
    <property type="match status" value="1"/>
</dbReference>
<feature type="domain" description="Helitron helicase-like" evidence="1">
    <location>
        <begin position="398"/>
        <end position="547"/>
    </location>
</feature>
<evidence type="ECO:0000313" key="2">
    <source>
        <dbReference type="Proteomes" id="UP001515500"/>
    </source>
</evidence>
<dbReference type="AlphaFoldDB" id="A0AB40BV88"/>
<evidence type="ECO:0000313" key="3">
    <source>
        <dbReference type="RefSeq" id="XP_039130858.1"/>
    </source>
</evidence>
<protein>
    <submittedName>
        <fullName evidence="3">Uncharacterized protein LOC120267239</fullName>
    </submittedName>
</protein>
<organism evidence="2 3">
    <name type="scientific">Dioscorea cayennensis subsp. rotundata</name>
    <name type="common">White Guinea yam</name>
    <name type="synonym">Dioscorea rotundata</name>
    <dbReference type="NCBI Taxonomy" id="55577"/>
    <lineage>
        <taxon>Eukaryota</taxon>
        <taxon>Viridiplantae</taxon>
        <taxon>Streptophyta</taxon>
        <taxon>Embryophyta</taxon>
        <taxon>Tracheophyta</taxon>
        <taxon>Spermatophyta</taxon>
        <taxon>Magnoliopsida</taxon>
        <taxon>Liliopsida</taxon>
        <taxon>Dioscoreales</taxon>
        <taxon>Dioscoreaceae</taxon>
        <taxon>Dioscorea</taxon>
    </lineage>
</organism>
<sequence>MNTNLQAHCHTDANYEVNVESTLRSDSHVLDNDFIGHPNKNNESYSNLNASTSNSEYAFGLFESDLLMSNSENVSIDHDINLSSNHINANDPGAISNTRHKRTIFQPSYFGGPTFKCLFCNAFMWYDERIDLSKSTSTPKFNMCCKQGLISLPPQKPTPPFLRQLFDGNGGVRNSKFKEQIRIYNSLFQFTSLGGIIGNNINEIPGPYVFKLSGQNYHRMGSLLPITWHKAKFAQLYMIESEAELNYRMSCFQFDDNMQRLDNNIVCGLRNMLDGYNEIVKVFRSARELHMQFRELPVKIKLITNRNNKVHNYSAPSVPKIAALIVGDIGINEHGRDIIVEHKQEGLKRISDLHPLFMPLQYPLLFPYGEDCFHLNIDYEESPIRSKLGRKCLTMREYYAYLLQQRNIENNTLLRGGRLFQQFIVDCYAIIEDTRLRYIREHQTSLRTEMYKTVRDATSQEDLQCNSIGKRIILPASFIPGPRYMFEKYQDAMAICRFFGYPILFITFTCNPRWTEIADALNAIIGQRPEDRSDIVSRVLRIKLRSFDG</sequence>
<accession>A0AB40BV88</accession>
<dbReference type="Proteomes" id="UP001515500">
    <property type="component" value="Chromosome 8"/>
</dbReference>
<gene>
    <name evidence="3" type="primary">LOC120267239</name>
</gene>